<dbReference type="PROSITE" id="PS00211">
    <property type="entry name" value="ABC_TRANSPORTER_1"/>
    <property type="match status" value="1"/>
</dbReference>
<dbReference type="PANTHER" id="PTHR43335">
    <property type="entry name" value="ABC TRANSPORTER, ATP-BINDING PROTEIN"/>
    <property type="match status" value="1"/>
</dbReference>
<keyword evidence="2" id="KW-0813">Transport</keyword>
<dbReference type="PANTHER" id="PTHR43335:SF4">
    <property type="entry name" value="ABC TRANSPORTER, ATP-BINDING PROTEIN"/>
    <property type="match status" value="1"/>
</dbReference>
<evidence type="ECO:0000313" key="6">
    <source>
        <dbReference type="EMBL" id="PIE93949.1"/>
    </source>
</evidence>
<protein>
    <submittedName>
        <fullName evidence="6">ABC transporter ATP-binding protein</fullName>
    </submittedName>
</protein>
<dbReference type="AlphaFoldDB" id="A0A2G6QBZ6"/>
<evidence type="ECO:0000313" key="7">
    <source>
        <dbReference type="Proteomes" id="UP000228484"/>
    </source>
</evidence>
<dbReference type="Gene3D" id="3.40.50.300">
    <property type="entry name" value="P-loop containing nucleotide triphosphate hydrolases"/>
    <property type="match status" value="1"/>
</dbReference>
<organism evidence="6 7">
    <name type="scientific">Bacillus fungorum</name>
    <dbReference type="NCBI Taxonomy" id="2039284"/>
    <lineage>
        <taxon>Bacteria</taxon>
        <taxon>Bacillati</taxon>
        <taxon>Bacillota</taxon>
        <taxon>Bacilli</taxon>
        <taxon>Bacillales</taxon>
        <taxon>Bacillaceae</taxon>
        <taxon>Bacillus</taxon>
    </lineage>
</organism>
<dbReference type="PROSITE" id="PS50893">
    <property type="entry name" value="ABC_TRANSPORTER_2"/>
    <property type="match status" value="1"/>
</dbReference>
<dbReference type="InterPro" id="IPR017871">
    <property type="entry name" value="ABC_transporter-like_CS"/>
</dbReference>
<comment type="caution">
    <text evidence="6">The sequence shown here is derived from an EMBL/GenBank/DDBJ whole genome shotgun (WGS) entry which is preliminary data.</text>
</comment>
<dbReference type="InterPro" id="IPR027417">
    <property type="entry name" value="P-loop_NTPase"/>
</dbReference>
<evidence type="ECO:0000256" key="2">
    <source>
        <dbReference type="ARBA" id="ARBA00022448"/>
    </source>
</evidence>
<evidence type="ECO:0000259" key="5">
    <source>
        <dbReference type="PROSITE" id="PS50893"/>
    </source>
</evidence>
<keyword evidence="4 6" id="KW-0067">ATP-binding</keyword>
<reference evidence="6 7" key="1">
    <citation type="submission" date="2017-09" db="EMBL/GenBank/DDBJ databases">
        <title>Biocontrol bacteria screening and application from spent mushroom substrate.</title>
        <authorList>
            <person name="Sun X."/>
        </authorList>
    </citation>
    <scope>NUCLEOTIDE SEQUENCE [LARGE SCALE GENOMIC DNA]</scope>
    <source>
        <strain evidence="6 7">100374</strain>
    </source>
</reference>
<proteinExistence type="inferred from homology"/>
<dbReference type="GO" id="GO:0005524">
    <property type="term" value="F:ATP binding"/>
    <property type="evidence" value="ECO:0007669"/>
    <property type="project" value="UniProtKB-KW"/>
</dbReference>
<dbReference type="InterPro" id="IPR003439">
    <property type="entry name" value="ABC_transporter-like_ATP-bd"/>
</dbReference>
<gene>
    <name evidence="6" type="ORF">CO726_18750</name>
</gene>
<dbReference type="Proteomes" id="UP000228484">
    <property type="component" value="Unassembled WGS sequence"/>
</dbReference>
<dbReference type="SUPFAM" id="SSF52540">
    <property type="entry name" value="P-loop containing nucleoside triphosphate hydrolases"/>
    <property type="match status" value="1"/>
</dbReference>
<feature type="domain" description="ABC transporter" evidence="5">
    <location>
        <begin position="1"/>
        <end position="214"/>
    </location>
</feature>
<dbReference type="EMBL" id="NWUW01000013">
    <property type="protein sequence ID" value="PIE93949.1"/>
    <property type="molecule type" value="Genomic_DNA"/>
</dbReference>
<dbReference type="InterPro" id="IPR003593">
    <property type="entry name" value="AAA+_ATPase"/>
</dbReference>
<sequence>MVEDMSFKVYEGDVVGFIGPNGAGKTTIIRMILNLIHRDGGTVKIGGYNIDHEFSQAMKKVGAIVETPSFHVNLSGYKNLKLVANLNNVTEQRIWEVLNLVQLQARAKDKVKEYSLGMKQRLGIAISLLKKPELLILDEPTNGLDPQGIRDMRTMIKELAEKEKIGLLISSHILHELEQVCTRFLILNKGKLLLDCNRENLDQEIDSLEDLFFDTIGGTMVYA</sequence>
<keyword evidence="7" id="KW-1185">Reference proteome</keyword>
<comment type="similarity">
    <text evidence="1">Belongs to the ABC transporter superfamily.</text>
</comment>
<evidence type="ECO:0000256" key="3">
    <source>
        <dbReference type="ARBA" id="ARBA00022741"/>
    </source>
</evidence>
<dbReference type="Pfam" id="PF00005">
    <property type="entry name" value="ABC_tran"/>
    <property type="match status" value="1"/>
</dbReference>
<evidence type="ECO:0000256" key="4">
    <source>
        <dbReference type="ARBA" id="ARBA00022840"/>
    </source>
</evidence>
<accession>A0A2G6QBZ6</accession>
<dbReference type="GO" id="GO:0016887">
    <property type="term" value="F:ATP hydrolysis activity"/>
    <property type="evidence" value="ECO:0007669"/>
    <property type="project" value="InterPro"/>
</dbReference>
<evidence type="ECO:0000256" key="1">
    <source>
        <dbReference type="ARBA" id="ARBA00005417"/>
    </source>
</evidence>
<keyword evidence="3" id="KW-0547">Nucleotide-binding</keyword>
<name>A0A2G6QBZ6_9BACI</name>
<dbReference type="SMART" id="SM00382">
    <property type="entry name" value="AAA"/>
    <property type="match status" value="1"/>
</dbReference>